<gene>
    <name evidence="6" type="ORF">HPB51_002461</name>
</gene>
<dbReference type="PANTHER" id="PTHR18934">
    <property type="entry name" value="ATP-DEPENDENT RNA HELICASE"/>
    <property type="match status" value="1"/>
</dbReference>
<dbReference type="InterPro" id="IPR002464">
    <property type="entry name" value="DNA/RNA_helicase_DEAH_CS"/>
</dbReference>
<dbReference type="Proteomes" id="UP000821866">
    <property type="component" value="Chromosome 7"/>
</dbReference>
<feature type="domain" description="Helicase ATP-binding" evidence="5">
    <location>
        <begin position="1"/>
        <end position="115"/>
    </location>
</feature>
<evidence type="ECO:0000259" key="5">
    <source>
        <dbReference type="PROSITE" id="PS51192"/>
    </source>
</evidence>
<keyword evidence="7" id="KW-1185">Reference proteome</keyword>
<reference evidence="6" key="1">
    <citation type="journal article" date="2020" name="Cell">
        <title>Large-Scale Comparative Analyses of Tick Genomes Elucidate Their Genetic Diversity and Vector Capacities.</title>
        <authorList>
            <consortium name="Tick Genome and Microbiome Consortium (TIGMIC)"/>
            <person name="Jia N."/>
            <person name="Wang J."/>
            <person name="Shi W."/>
            <person name="Du L."/>
            <person name="Sun Y."/>
            <person name="Zhan W."/>
            <person name="Jiang J.F."/>
            <person name="Wang Q."/>
            <person name="Zhang B."/>
            <person name="Ji P."/>
            <person name="Bell-Sakyi L."/>
            <person name="Cui X.M."/>
            <person name="Yuan T.T."/>
            <person name="Jiang B.G."/>
            <person name="Yang W.F."/>
            <person name="Lam T.T."/>
            <person name="Chang Q.C."/>
            <person name="Ding S.J."/>
            <person name="Wang X.J."/>
            <person name="Zhu J.G."/>
            <person name="Ruan X.D."/>
            <person name="Zhao L."/>
            <person name="Wei J.T."/>
            <person name="Ye R.Z."/>
            <person name="Que T.C."/>
            <person name="Du C.H."/>
            <person name="Zhou Y.H."/>
            <person name="Cheng J.X."/>
            <person name="Dai P.F."/>
            <person name="Guo W.B."/>
            <person name="Han X.H."/>
            <person name="Huang E.J."/>
            <person name="Li L.F."/>
            <person name="Wei W."/>
            <person name="Gao Y.C."/>
            <person name="Liu J.Z."/>
            <person name="Shao H.Z."/>
            <person name="Wang X."/>
            <person name="Wang C.C."/>
            <person name="Yang T.C."/>
            <person name="Huo Q.B."/>
            <person name="Li W."/>
            <person name="Chen H.Y."/>
            <person name="Chen S.E."/>
            <person name="Zhou L.G."/>
            <person name="Ni X.B."/>
            <person name="Tian J.H."/>
            <person name="Sheng Y."/>
            <person name="Liu T."/>
            <person name="Pan Y.S."/>
            <person name="Xia L.Y."/>
            <person name="Li J."/>
            <person name="Zhao F."/>
            <person name="Cao W.C."/>
        </authorList>
    </citation>
    <scope>NUCLEOTIDE SEQUENCE</scope>
    <source>
        <strain evidence="6">Rmic-2018</strain>
    </source>
</reference>
<organism evidence="6 7">
    <name type="scientific">Rhipicephalus microplus</name>
    <name type="common">Cattle tick</name>
    <name type="synonym">Boophilus microplus</name>
    <dbReference type="NCBI Taxonomy" id="6941"/>
    <lineage>
        <taxon>Eukaryota</taxon>
        <taxon>Metazoa</taxon>
        <taxon>Ecdysozoa</taxon>
        <taxon>Arthropoda</taxon>
        <taxon>Chelicerata</taxon>
        <taxon>Arachnida</taxon>
        <taxon>Acari</taxon>
        <taxon>Parasitiformes</taxon>
        <taxon>Ixodida</taxon>
        <taxon>Ixodoidea</taxon>
        <taxon>Ixodidae</taxon>
        <taxon>Rhipicephalinae</taxon>
        <taxon>Rhipicephalus</taxon>
        <taxon>Boophilus</taxon>
    </lineage>
</organism>
<dbReference type="PROSITE" id="PS00690">
    <property type="entry name" value="DEAH_ATP_HELICASE"/>
    <property type="match status" value="1"/>
</dbReference>
<evidence type="ECO:0000313" key="7">
    <source>
        <dbReference type="Proteomes" id="UP000821866"/>
    </source>
</evidence>
<dbReference type="PROSITE" id="PS51192">
    <property type="entry name" value="HELICASE_ATP_BIND_1"/>
    <property type="match status" value="1"/>
</dbReference>
<keyword evidence="2" id="KW-0378">Hydrolase</keyword>
<dbReference type="GO" id="GO:0034458">
    <property type="term" value="F:3'-5' RNA helicase activity"/>
    <property type="evidence" value="ECO:0007669"/>
    <property type="project" value="TreeGrafter"/>
</dbReference>
<reference evidence="6" key="2">
    <citation type="submission" date="2021-09" db="EMBL/GenBank/DDBJ databases">
        <authorList>
            <person name="Jia N."/>
            <person name="Wang J."/>
            <person name="Shi W."/>
            <person name="Du L."/>
            <person name="Sun Y."/>
            <person name="Zhan W."/>
            <person name="Jiang J."/>
            <person name="Wang Q."/>
            <person name="Zhang B."/>
            <person name="Ji P."/>
            <person name="Sakyi L.B."/>
            <person name="Cui X."/>
            <person name="Yuan T."/>
            <person name="Jiang B."/>
            <person name="Yang W."/>
            <person name="Lam T.T.-Y."/>
            <person name="Chang Q."/>
            <person name="Ding S."/>
            <person name="Wang X."/>
            <person name="Zhu J."/>
            <person name="Ruan X."/>
            <person name="Zhao L."/>
            <person name="Wei J."/>
            <person name="Que T."/>
            <person name="Du C."/>
            <person name="Cheng J."/>
            <person name="Dai P."/>
            <person name="Han X."/>
            <person name="Huang E."/>
            <person name="Gao Y."/>
            <person name="Liu J."/>
            <person name="Shao H."/>
            <person name="Ye R."/>
            <person name="Li L."/>
            <person name="Wei W."/>
            <person name="Wang X."/>
            <person name="Wang C."/>
            <person name="Huo Q."/>
            <person name="Li W."/>
            <person name="Guo W."/>
            <person name="Chen H."/>
            <person name="Chen S."/>
            <person name="Zhou L."/>
            <person name="Zhou L."/>
            <person name="Ni X."/>
            <person name="Tian J."/>
            <person name="Zhou Y."/>
            <person name="Sheng Y."/>
            <person name="Liu T."/>
            <person name="Pan Y."/>
            <person name="Xia L."/>
            <person name="Li J."/>
            <person name="Zhao F."/>
            <person name="Cao W."/>
        </authorList>
    </citation>
    <scope>NUCLEOTIDE SEQUENCE</scope>
    <source>
        <strain evidence="6">Rmic-2018</strain>
        <tissue evidence="6">Larvae</tissue>
    </source>
</reference>
<dbReference type="InterPro" id="IPR027417">
    <property type="entry name" value="P-loop_NTPase"/>
</dbReference>
<evidence type="ECO:0000256" key="4">
    <source>
        <dbReference type="ARBA" id="ARBA00022840"/>
    </source>
</evidence>
<protein>
    <recommendedName>
        <fullName evidence="5">Helicase ATP-binding domain-containing protein</fullName>
    </recommendedName>
</protein>
<keyword evidence="4" id="KW-0067">ATP-binding</keyword>
<evidence type="ECO:0000256" key="3">
    <source>
        <dbReference type="ARBA" id="ARBA00022806"/>
    </source>
</evidence>
<evidence type="ECO:0000256" key="2">
    <source>
        <dbReference type="ARBA" id="ARBA00022801"/>
    </source>
</evidence>
<dbReference type="FunFam" id="3.40.50.300:FF:001922">
    <property type="entry name" value="DEAH (Asp-Glu-Ala-His) box polypeptide 29"/>
    <property type="match status" value="1"/>
</dbReference>
<keyword evidence="3" id="KW-0347">Helicase</keyword>
<dbReference type="GO" id="GO:0016787">
    <property type="term" value="F:hydrolase activity"/>
    <property type="evidence" value="ECO:0007669"/>
    <property type="project" value="UniProtKB-KW"/>
</dbReference>
<dbReference type="InterPro" id="IPR014001">
    <property type="entry name" value="Helicase_ATP-bd"/>
</dbReference>
<evidence type="ECO:0000256" key="1">
    <source>
        <dbReference type="ARBA" id="ARBA00022741"/>
    </source>
</evidence>
<dbReference type="VEuPathDB" id="VectorBase:LOC119174942"/>
<accession>A0A9J6DEW7</accession>
<dbReference type="GO" id="GO:0003723">
    <property type="term" value="F:RNA binding"/>
    <property type="evidence" value="ECO:0007669"/>
    <property type="project" value="TreeGrafter"/>
</dbReference>
<evidence type="ECO:0000313" key="6">
    <source>
        <dbReference type="EMBL" id="KAH8020512.1"/>
    </source>
</evidence>
<comment type="caution">
    <text evidence="6">The sequence shown here is derived from an EMBL/GenBank/DDBJ whole genome shotgun (WGS) entry which is preliminary data.</text>
</comment>
<name>A0A9J6DEW7_RHIMP</name>
<proteinExistence type="predicted"/>
<dbReference type="EMBL" id="JABSTU010000009">
    <property type="protein sequence ID" value="KAH8020512.1"/>
    <property type="molecule type" value="Genomic_DNA"/>
</dbReference>
<dbReference type="GO" id="GO:0005524">
    <property type="term" value="F:ATP binding"/>
    <property type="evidence" value="ECO:0007669"/>
    <property type="project" value="UniProtKB-KW"/>
</dbReference>
<dbReference type="Gene3D" id="3.40.50.300">
    <property type="entry name" value="P-loop containing nucleotide triphosphate hydrolases"/>
    <property type="match status" value="1"/>
</dbReference>
<keyword evidence="1" id="KW-0547">Nucleotide-binding</keyword>
<sequence>MSVAKRVSDEMGCKLGEEVGYAIRFEDCTCEKTIIKYMTDGILLRESLREPDLDQYSAVIMDEAHERSLSTEVLFGLLREVVARRQDLKLIVTSATMDATKFATFFGSVPVYTIPGRTFPVELFFSKNPVEGLCRCCC</sequence>
<dbReference type="SUPFAM" id="SSF52540">
    <property type="entry name" value="P-loop containing nucleoside triphosphate hydrolases"/>
    <property type="match status" value="1"/>
</dbReference>
<dbReference type="PANTHER" id="PTHR18934:SF91">
    <property type="entry name" value="PRE-MRNA-SPLICING FACTOR ATP-DEPENDENT RNA HELICASE PRP16"/>
    <property type="match status" value="1"/>
</dbReference>
<dbReference type="AlphaFoldDB" id="A0A9J6DEW7"/>